<comment type="similarity">
    <text evidence="2">Belongs to the PhoU family.</text>
</comment>
<name>A0A545AHB7_9ACTN</name>
<dbReference type="InterPro" id="IPR038078">
    <property type="entry name" value="PhoU-like_sf"/>
</dbReference>
<dbReference type="GO" id="GO:0030643">
    <property type="term" value="P:intracellular phosphate ion homeostasis"/>
    <property type="evidence" value="ECO:0007669"/>
    <property type="project" value="InterPro"/>
</dbReference>
<feature type="compositionally biased region" description="Basic and acidic residues" evidence="7">
    <location>
        <begin position="10"/>
        <end position="30"/>
    </location>
</feature>
<evidence type="ECO:0000256" key="4">
    <source>
        <dbReference type="ARBA" id="ARBA00022448"/>
    </source>
</evidence>
<evidence type="ECO:0000313" key="9">
    <source>
        <dbReference type="EMBL" id="TQS40714.1"/>
    </source>
</evidence>
<evidence type="ECO:0000256" key="6">
    <source>
        <dbReference type="ARBA" id="ARBA00022592"/>
    </source>
</evidence>
<accession>A0A545AHB7</accession>
<protein>
    <submittedName>
        <fullName evidence="9">Phosphate signaling complex protein PhoU</fullName>
    </submittedName>
</protein>
<feature type="domain" description="PhoU" evidence="8">
    <location>
        <begin position="212"/>
        <end position="293"/>
    </location>
</feature>
<keyword evidence="6" id="KW-0592">Phosphate transport</keyword>
<dbReference type="AlphaFoldDB" id="A0A545AHB7"/>
<dbReference type="GO" id="GO:0005737">
    <property type="term" value="C:cytoplasm"/>
    <property type="evidence" value="ECO:0007669"/>
    <property type="project" value="UniProtKB-SubCell"/>
</dbReference>
<dbReference type="InterPro" id="IPR028366">
    <property type="entry name" value="PhoU"/>
</dbReference>
<keyword evidence="10" id="KW-1185">Reference proteome</keyword>
<dbReference type="PANTHER" id="PTHR42930">
    <property type="entry name" value="PHOSPHATE-SPECIFIC TRANSPORT SYSTEM ACCESSORY PROTEIN PHOU"/>
    <property type="match status" value="1"/>
</dbReference>
<dbReference type="GO" id="GO:0006817">
    <property type="term" value="P:phosphate ion transport"/>
    <property type="evidence" value="ECO:0007669"/>
    <property type="project" value="UniProtKB-KW"/>
</dbReference>
<evidence type="ECO:0000256" key="5">
    <source>
        <dbReference type="ARBA" id="ARBA00022490"/>
    </source>
</evidence>
<dbReference type="GO" id="GO:0045936">
    <property type="term" value="P:negative regulation of phosphate metabolic process"/>
    <property type="evidence" value="ECO:0007669"/>
    <property type="project" value="InterPro"/>
</dbReference>
<feature type="region of interest" description="Disordered" evidence="7">
    <location>
        <begin position="1"/>
        <end position="66"/>
    </location>
</feature>
<comment type="subunit">
    <text evidence="3">Homodimer.</text>
</comment>
<evidence type="ECO:0000259" key="8">
    <source>
        <dbReference type="Pfam" id="PF01895"/>
    </source>
</evidence>
<dbReference type="EMBL" id="VIRS01000035">
    <property type="protein sequence ID" value="TQS40714.1"/>
    <property type="molecule type" value="Genomic_DNA"/>
</dbReference>
<dbReference type="SUPFAM" id="SSF109755">
    <property type="entry name" value="PhoU-like"/>
    <property type="match status" value="1"/>
</dbReference>
<dbReference type="Proteomes" id="UP000317982">
    <property type="component" value="Unassembled WGS sequence"/>
</dbReference>
<comment type="caution">
    <text evidence="9">The sequence shown here is derived from an EMBL/GenBank/DDBJ whole genome shotgun (WGS) entry which is preliminary data.</text>
</comment>
<feature type="compositionally biased region" description="Basic and acidic residues" evidence="7">
    <location>
        <begin position="56"/>
        <end position="66"/>
    </location>
</feature>
<dbReference type="Gene3D" id="1.20.58.220">
    <property type="entry name" value="Phosphate transport system protein phou homolog 2, domain 2"/>
    <property type="match status" value="1"/>
</dbReference>
<dbReference type="InParanoid" id="A0A545AHB7"/>
<evidence type="ECO:0000256" key="7">
    <source>
        <dbReference type="SAM" id="MobiDB-lite"/>
    </source>
</evidence>
<feature type="domain" description="PhoU" evidence="8">
    <location>
        <begin position="110"/>
        <end position="196"/>
    </location>
</feature>
<dbReference type="PANTHER" id="PTHR42930:SF3">
    <property type="entry name" value="PHOSPHATE-SPECIFIC TRANSPORT SYSTEM ACCESSORY PROTEIN PHOU"/>
    <property type="match status" value="1"/>
</dbReference>
<organism evidence="9 10">
    <name type="scientific">Cryptosporangium phraense</name>
    <dbReference type="NCBI Taxonomy" id="2593070"/>
    <lineage>
        <taxon>Bacteria</taxon>
        <taxon>Bacillati</taxon>
        <taxon>Actinomycetota</taxon>
        <taxon>Actinomycetes</taxon>
        <taxon>Cryptosporangiales</taxon>
        <taxon>Cryptosporangiaceae</taxon>
        <taxon>Cryptosporangium</taxon>
    </lineage>
</organism>
<evidence type="ECO:0000313" key="10">
    <source>
        <dbReference type="Proteomes" id="UP000317982"/>
    </source>
</evidence>
<evidence type="ECO:0000256" key="2">
    <source>
        <dbReference type="ARBA" id="ARBA00008107"/>
    </source>
</evidence>
<proteinExistence type="inferred from homology"/>
<dbReference type="Pfam" id="PF01895">
    <property type="entry name" value="PhoU"/>
    <property type="match status" value="2"/>
</dbReference>
<comment type="subcellular location">
    <subcellularLocation>
        <location evidence="1">Cytoplasm</location>
    </subcellularLocation>
</comment>
<evidence type="ECO:0000256" key="1">
    <source>
        <dbReference type="ARBA" id="ARBA00004496"/>
    </source>
</evidence>
<reference evidence="9 10" key="1">
    <citation type="submission" date="2019-07" db="EMBL/GenBank/DDBJ databases">
        <title>Cryptosporangium phraense sp. nov., isolated from plant litter.</title>
        <authorList>
            <person name="Suriyachadkun C."/>
        </authorList>
    </citation>
    <scope>NUCLEOTIDE SEQUENCE [LARGE SCALE GENOMIC DNA]</scope>
    <source>
        <strain evidence="9 10">A-T 5661</strain>
    </source>
</reference>
<keyword evidence="4" id="KW-0813">Transport</keyword>
<gene>
    <name evidence="9" type="primary">phoU</name>
    <name evidence="9" type="ORF">FL583_33270</name>
</gene>
<dbReference type="OrthoDB" id="9814256at2"/>
<dbReference type="NCBIfam" id="TIGR02135">
    <property type="entry name" value="phoU_full"/>
    <property type="match status" value="1"/>
</dbReference>
<evidence type="ECO:0000256" key="3">
    <source>
        <dbReference type="ARBA" id="ARBA00011738"/>
    </source>
</evidence>
<keyword evidence="5" id="KW-0963">Cytoplasm</keyword>
<sequence>MLGAGPDLDAGDRGPDPAAEDRLHDRDRHAQHAAGRPRQRADRVLQPLRGRQARQARGDGRHPEDLHQPLRQAHRGLHHRPLRLIPQSDEETFVRTEFRQALASAESTLADLADTAAGAIEQATVALLEADVTAAQRAQELNDSLHKRVSELENNAYDLLALQAPVASDLRVVVTVVKLGADVERMGSLAAHIAETAQRGSSVPEALAPIFRQMGEVAQQMAIDAGAVLRSRDTADAERLATDDDTVDRLRLELFRQIAGDWEHGAEAAADAALLGRYYERFADHAVAIGEAVVFLVTGVPTE</sequence>
<dbReference type="InterPro" id="IPR026022">
    <property type="entry name" value="PhoU_dom"/>
</dbReference>
<dbReference type="FunFam" id="1.20.58.220:FF:000004">
    <property type="entry name" value="Phosphate-specific transport system accessory protein PhoU"/>
    <property type="match status" value="1"/>
</dbReference>